<dbReference type="Proteomes" id="UP001152795">
    <property type="component" value="Unassembled WGS sequence"/>
</dbReference>
<sequence length="179" mass="20659">VIRISSLFAVVVVLHVVVDMVEPPGVFSSRTGQVSKRAEPWRVVMGERLLPLVHPWKCDACVSKAGDEGRTTWPCVPRLIVLLVINSFFKRSERLGFYNRYCRYTMTHTSYIEPQLTYFKLSNLSDSFTIIPFLPHTKGYTTAIYELCAFLHHQEIFQLQISWRRWCCRKLTPGSAESS</sequence>
<comment type="caution">
    <text evidence="1">The sequence shown here is derived from an EMBL/GenBank/DDBJ whole genome shotgun (WGS) entry which is preliminary data.</text>
</comment>
<evidence type="ECO:0000313" key="1">
    <source>
        <dbReference type="EMBL" id="CAB4012178.1"/>
    </source>
</evidence>
<feature type="non-terminal residue" evidence="1">
    <location>
        <position position="1"/>
    </location>
</feature>
<name>A0A7D9EMS4_PARCT</name>
<feature type="non-terminal residue" evidence="1">
    <location>
        <position position="179"/>
    </location>
</feature>
<dbReference type="EMBL" id="CACRXK020007413">
    <property type="protein sequence ID" value="CAB4012178.1"/>
    <property type="molecule type" value="Genomic_DNA"/>
</dbReference>
<evidence type="ECO:0000313" key="2">
    <source>
        <dbReference type="Proteomes" id="UP001152795"/>
    </source>
</evidence>
<proteinExistence type="predicted"/>
<protein>
    <submittedName>
        <fullName evidence="1">Uncharacterized protein</fullName>
    </submittedName>
</protein>
<dbReference type="AlphaFoldDB" id="A0A7D9EMS4"/>
<accession>A0A7D9EMS4</accession>
<organism evidence="1 2">
    <name type="scientific">Paramuricea clavata</name>
    <name type="common">Red gorgonian</name>
    <name type="synonym">Violescent sea-whip</name>
    <dbReference type="NCBI Taxonomy" id="317549"/>
    <lineage>
        <taxon>Eukaryota</taxon>
        <taxon>Metazoa</taxon>
        <taxon>Cnidaria</taxon>
        <taxon>Anthozoa</taxon>
        <taxon>Octocorallia</taxon>
        <taxon>Malacalcyonacea</taxon>
        <taxon>Plexauridae</taxon>
        <taxon>Paramuricea</taxon>
    </lineage>
</organism>
<reference evidence="1" key="1">
    <citation type="submission" date="2020-04" db="EMBL/GenBank/DDBJ databases">
        <authorList>
            <person name="Alioto T."/>
            <person name="Alioto T."/>
            <person name="Gomez Garrido J."/>
        </authorList>
    </citation>
    <scope>NUCLEOTIDE SEQUENCE</scope>
    <source>
        <strain evidence="1">A484AB</strain>
    </source>
</reference>
<keyword evidence="2" id="KW-1185">Reference proteome</keyword>
<gene>
    <name evidence="1" type="ORF">PACLA_8A051380</name>
</gene>